<dbReference type="AlphaFoldDB" id="A0A7C3C0T3"/>
<dbReference type="SUPFAM" id="SSF56235">
    <property type="entry name" value="N-terminal nucleophile aminohydrolases (Ntn hydrolases)"/>
    <property type="match status" value="1"/>
</dbReference>
<protein>
    <submittedName>
        <fullName evidence="2">DUF1028 domain-containing protein</fullName>
    </submittedName>
</protein>
<name>A0A7C3C0T3_9PROT</name>
<dbReference type="PANTHER" id="PTHR39328:SF1">
    <property type="entry name" value="BLL2871 PROTEIN"/>
    <property type="match status" value="1"/>
</dbReference>
<feature type="chain" id="PRO_5028092713" evidence="1">
    <location>
        <begin position="30"/>
        <end position="320"/>
    </location>
</feature>
<evidence type="ECO:0000313" key="2">
    <source>
        <dbReference type="EMBL" id="HFB54299.1"/>
    </source>
</evidence>
<gene>
    <name evidence="2" type="ORF">ENJ46_00125</name>
</gene>
<dbReference type="EMBL" id="DRMN01000010">
    <property type="protein sequence ID" value="HFB54299.1"/>
    <property type="molecule type" value="Genomic_DNA"/>
</dbReference>
<feature type="signal peptide" evidence="1">
    <location>
        <begin position="1"/>
        <end position="29"/>
    </location>
</feature>
<evidence type="ECO:0000256" key="1">
    <source>
        <dbReference type="SAM" id="SignalP"/>
    </source>
</evidence>
<keyword evidence="1" id="KW-0732">Signal</keyword>
<proteinExistence type="predicted"/>
<dbReference type="InterPro" id="IPR010430">
    <property type="entry name" value="DUF1028"/>
</dbReference>
<comment type="caution">
    <text evidence="2">The sequence shown here is derived from an EMBL/GenBank/DDBJ whole genome shotgun (WGS) entry which is preliminary data.</text>
</comment>
<organism evidence="2">
    <name type="scientific">Hellea balneolensis</name>
    <dbReference type="NCBI Taxonomy" id="287478"/>
    <lineage>
        <taxon>Bacteria</taxon>
        <taxon>Pseudomonadati</taxon>
        <taxon>Pseudomonadota</taxon>
        <taxon>Alphaproteobacteria</taxon>
        <taxon>Maricaulales</taxon>
        <taxon>Robiginitomaculaceae</taxon>
        <taxon>Hellea</taxon>
    </lineage>
</organism>
<sequence>MMCMNVFQIIRRFAVLVFFALFWCQSASATFSIVACDQQTGQCGVAIATHNLAVGHGAPFAITKLGAGVSQFETNPCHARAIIAALRAGANADTALKAALKSEKACPDGADETFRQIGVVSFNGTASAYTGAKANSYAGQRAEGFVSVQGNGLASDIVLDAMWECFHTTKGTLAERLLTALEEGYHEGGQSIGVMSAALIVATPEGWPVDINLRVDFAPSSAVRDLRTAYNANYARQLMFRGERAAREGDIALGRRLIDEALIRAPMWDRIWLRAAQFSEAHNDKKAAQYRRCRFQSLNPVWANMLKDEIDFTSCSSAQE</sequence>
<dbReference type="Gene3D" id="3.60.20.10">
    <property type="entry name" value="Glutamine Phosphoribosylpyrophosphate, subunit 1, domain 1"/>
    <property type="match status" value="1"/>
</dbReference>
<accession>A0A7C3C0T3</accession>
<reference evidence="2" key="1">
    <citation type="journal article" date="2020" name="mSystems">
        <title>Genome- and Community-Level Interaction Insights into Carbon Utilization and Element Cycling Functions of Hydrothermarchaeota in Hydrothermal Sediment.</title>
        <authorList>
            <person name="Zhou Z."/>
            <person name="Liu Y."/>
            <person name="Xu W."/>
            <person name="Pan J."/>
            <person name="Luo Z.H."/>
            <person name="Li M."/>
        </authorList>
    </citation>
    <scope>NUCLEOTIDE SEQUENCE [LARGE SCALE GENOMIC DNA]</scope>
    <source>
        <strain evidence="2">HyVt-489</strain>
    </source>
</reference>
<dbReference type="Pfam" id="PF06267">
    <property type="entry name" value="DUF1028"/>
    <property type="match status" value="1"/>
</dbReference>
<dbReference type="InterPro" id="IPR029055">
    <property type="entry name" value="Ntn_hydrolases_N"/>
</dbReference>
<dbReference type="Proteomes" id="UP000886042">
    <property type="component" value="Unassembled WGS sequence"/>
</dbReference>
<dbReference type="PANTHER" id="PTHR39328">
    <property type="entry name" value="BLL2871 PROTEIN"/>
    <property type="match status" value="1"/>
</dbReference>